<protein>
    <submittedName>
        <fullName evidence="1">Uncharacterized protein</fullName>
    </submittedName>
</protein>
<reference evidence="1 2" key="1">
    <citation type="submission" date="2022-11" db="EMBL/GenBank/DDBJ databases">
        <title>Study of microbial diversity in lake waters.</title>
        <authorList>
            <person name="Zhang J."/>
        </authorList>
    </citation>
    <scope>NUCLEOTIDE SEQUENCE [LARGE SCALE GENOMIC DNA]</scope>
    <source>
        <strain evidence="1 2">DT12</strain>
    </source>
</reference>
<dbReference type="RefSeq" id="WP_267151763.1">
    <property type="nucleotide sequence ID" value="NZ_JAPMLT010000005.1"/>
</dbReference>
<evidence type="ECO:0000313" key="2">
    <source>
        <dbReference type="Proteomes" id="UP001208017"/>
    </source>
</evidence>
<evidence type="ECO:0000313" key="1">
    <source>
        <dbReference type="EMBL" id="MCX7570511.1"/>
    </source>
</evidence>
<gene>
    <name evidence="1" type="ORF">OS242_11110</name>
</gene>
<accession>A0ABT3X0S6</accession>
<sequence>MPFYNFTIGACYGIAVAGQTMGSFTVYNGRVVAEDVNSVTIRYMGRNQKVRRRTIRRTDIMKVAKL</sequence>
<comment type="caution">
    <text evidence="1">The sequence shown here is derived from an EMBL/GenBank/DDBJ whole genome shotgun (WGS) entry which is preliminary data.</text>
</comment>
<keyword evidence="2" id="KW-1185">Reference proteome</keyword>
<name>A0ABT3X0S6_9BACL</name>
<organism evidence="1 2">
    <name type="scientific">Tumebacillus lacus</name>
    <dbReference type="NCBI Taxonomy" id="2995335"/>
    <lineage>
        <taxon>Bacteria</taxon>
        <taxon>Bacillati</taxon>
        <taxon>Bacillota</taxon>
        <taxon>Bacilli</taxon>
        <taxon>Bacillales</taxon>
        <taxon>Alicyclobacillaceae</taxon>
        <taxon>Tumebacillus</taxon>
    </lineage>
</organism>
<dbReference type="EMBL" id="JAPMLT010000005">
    <property type="protein sequence ID" value="MCX7570511.1"/>
    <property type="molecule type" value="Genomic_DNA"/>
</dbReference>
<proteinExistence type="predicted"/>
<dbReference type="Proteomes" id="UP001208017">
    <property type="component" value="Unassembled WGS sequence"/>
</dbReference>